<evidence type="ECO:0000313" key="5">
    <source>
        <dbReference type="EMBL" id="KZP32713.1"/>
    </source>
</evidence>
<evidence type="ECO:0000313" key="6">
    <source>
        <dbReference type="Proteomes" id="UP000076532"/>
    </source>
</evidence>
<feature type="transmembrane region" description="Helical" evidence="3">
    <location>
        <begin position="171"/>
        <end position="193"/>
    </location>
</feature>
<feature type="transmembrane region" description="Helical" evidence="3">
    <location>
        <begin position="401"/>
        <end position="419"/>
    </location>
</feature>
<feature type="domain" description="Major facilitator superfamily (MFS) profile" evidence="4">
    <location>
        <begin position="43"/>
        <end position="428"/>
    </location>
</feature>
<keyword evidence="3" id="KW-0472">Membrane</keyword>
<dbReference type="AlphaFoldDB" id="A0A166VGU6"/>
<dbReference type="InterPro" id="IPR020846">
    <property type="entry name" value="MFS_dom"/>
</dbReference>
<dbReference type="Proteomes" id="UP000076532">
    <property type="component" value="Unassembled WGS sequence"/>
</dbReference>
<dbReference type="Pfam" id="PF07690">
    <property type="entry name" value="MFS_1"/>
    <property type="match status" value="1"/>
</dbReference>
<feature type="transmembrane region" description="Helical" evidence="3">
    <location>
        <begin position="199"/>
        <end position="218"/>
    </location>
</feature>
<comment type="subcellular location">
    <subcellularLocation>
        <location evidence="1">Membrane</location>
        <topology evidence="1">Multi-pass membrane protein</topology>
    </subcellularLocation>
</comment>
<keyword evidence="6" id="KW-1185">Reference proteome</keyword>
<dbReference type="Gene3D" id="1.20.1250.20">
    <property type="entry name" value="MFS general substrate transporter like domains"/>
    <property type="match status" value="2"/>
</dbReference>
<dbReference type="OrthoDB" id="2105912at2759"/>
<evidence type="ECO:0000256" key="2">
    <source>
        <dbReference type="SAM" id="MobiDB-lite"/>
    </source>
</evidence>
<feature type="transmembrane region" description="Helical" evidence="3">
    <location>
        <begin position="138"/>
        <end position="159"/>
    </location>
</feature>
<dbReference type="PROSITE" id="PS50850">
    <property type="entry name" value="MFS"/>
    <property type="match status" value="1"/>
</dbReference>
<protein>
    <submittedName>
        <fullName evidence="5">MFS general substrate transporter</fullName>
    </submittedName>
</protein>
<organism evidence="5 6">
    <name type="scientific">Athelia psychrophila</name>
    <dbReference type="NCBI Taxonomy" id="1759441"/>
    <lineage>
        <taxon>Eukaryota</taxon>
        <taxon>Fungi</taxon>
        <taxon>Dikarya</taxon>
        <taxon>Basidiomycota</taxon>
        <taxon>Agaricomycotina</taxon>
        <taxon>Agaricomycetes</taxon>
        <taxon>Agaricomycetidae</taxon>
        <taxon>Atheliales</taxon>
        <taxon>Atheliaceae</taxon>
        <taxon>Athelia</taxon>
    </lineage>
</organism>
<sequence length="491" mass="53417">MSAEASGPHADPCPLLGPSREFFIVPIPRRLRYDTAHPFYFGTLMNAAFGIGGTFLVANLYYCQPILINMAETFQVSYTEISRIPTLVQVGYLTGLVLIAPMGDLVKRRQLILLLIFLTATLTIGLAVTPNFQAFEALSFLVGVFNVVPQILIPMAVDLAPPERRATAMSIVLAGLLLGVLLARLLAGIIGNFADWHAVYWMACGLQYVVLIGAYFVIPDYPANSQGLTYFKVMTTMVRYACTEPLVIQASLVNLASSACFTSYWVTLTFLLEEPPYNYSTLVVGLFSIAGLAAVVFSPVLGRIIDKLVPWYAALVSTLLLIVFQAVQTGAGGISLAAVIVAILGLDIFRQTQQVSLMAAVFRHALARSRINAVFVIAFFVGQTMGTSVGTQVFVKNGWRAASGVSMAWYGFQLAVLLARGPHMSRYDWVGWKGGWEARKSVAEIRKRELGEDTVTEPAAAQEYADGKGVDVKAPEDSQVQEGMRDASKEV</sequence>
<dbReference type="PANTHER" id="PTHR42910">
    <property type="entry name" value="TRANSPORTER SCO4007-RELATED"/>
    <property type="match status" value="1"/>
</dbReference>
<feature type="transmembrane region" description="Helical" evidence="3">
    <location>
        <begin position="371"/>
        <end position="395"/>
    </location>
</feature>
<dbReference type="STRING" id="436010.A0A166VGU6"/>
<feature type="transmembrane region" description="Helical" evidence="3">
    <location>
        <begin position="39"/>
        <end position="61"/>
    </location>
</feature>
<dbReference type="GO" id="GO:0022857">
    <property type="term" value="F:transmembrane transporter activity"/>
    <property type="evidence" value="ECO:0007669"/>
    <property type="project" value="InterPro"/>
</dbReference>
<evidence type="ECO:0000259" key="4">
    <source>
        <dbReference type="PROSITE" id="PS50850"/>
    </source>
</evidence>
<feature type="transmembrane region" description="Helical" evidence="3">
    <location>
        <begin position="81"/>
        <end position="99"/>
    </location>
</feature>
<dbReference type="SUPFAM" id="SSF103473">
    <property type="entry name" value="MFS general substrate transporter"/>
    <property type="match status" value="1"/>
</dbReference>
<dbReference type="EMBL" id="KV417485">
    <property type="protein sequence ID" value="KZP32713.1"/>
    <property type="molecule type" value="Genomic_DNA"/>
</dbReference>
<feature type="transmembrane region" description="Helical" evidence="3">
    <location>
        <begin position="279"/>
        <end position="301"/>
    </location>
</feature>
<dbReference type="GO" id="GO:0016020">
    <property type="term" value="C:membrane"/>
    <property type="evidence" value="ECO:0007669"/>
    <property type="project" value="UniProtKB-SubCell"/>
</dbReference>
<feature type="compositionally biased region" description="Basic and acidic residues" evidence="2">
    <location>
        <begin position="465"/>
        <end position="476"/>
    </location>
</feature>
<accession>A0A166VGU6</accession>
<reference evidence="5 6" key="1">
    <citation type="journal article" date="2016" name="Mol. Biol. Evol.">
        <title>Comparative Genomics of Early-Diverging Mushroom-Forming Fungi Provides Insights into the Origins of Lignocellulose Decay Capabilities.</title>
        <authorList>
            <person name="Nagy L.G."/>
            <person name="Riley R."/>
            <person name="Tritt A."/>
            <person name="Adam C."/>
            <person name="Daum C."/>
            <person name="Floudas D."/>
            <person name="Sun H."/>
            <person name="Yadav J.S."/>
            <person name="Pangilinan J."/>
            <person name="Larsson K.H."/>
            <person name="Matsuura K."/>
            <person name="Barry K."/>
            <person name="Labutti K."/>
            <person name="Kuo R."/>
            <person name="Ohm R.A."/>
            <person name="Bhattacharya S.S."/>
            <person name="Shirouzu T."/>
            <person name="Yoshinaga Y."/>
            <person name="Martin F.M."/>
            <person name="Grigoriev I.V."/>
            <person name="Hibbett D.S."/>
        </authorList>
    </citation>
    <scope>NUCLEOTIDE SEQUENCE [LARGE SCALE GENOMIC DNA]</scope>
    <source>
        <strain evidence="5 6">CBS 109695</strain>
    </source>
</reference>
<keyword evidence="3" id="KW-0812">Transmembrane</keyword>
<dbReference type="InterPro" id="IPR011701">
    <property type="entry name" value="MFS"/>
</dbReference>
<proteinExistence type="predicted"/>
<dbReference type="PANTHER" id="PTHR42910:SF1">
    <property type="entry name" value="MAJOR FACILITATOR SUPERFAMILY (MFS) PROFILE DOMAIN-CONTAINING PROTEIN"/>
    <property type="match status" value="1"/>
</dbReference>
<name>A0A166VGU6_9AGAM</name>
<evidence type="ECO:0000256" key="3">
    <source>
        <dbReference type="SAM" id="Phobius"/>
    </source>
</evidence>
<evidence type="ECO:0000256" key="1">
    <source>
        <dbReference type="ARBA" id="ARBA00004141"/>
    </source>
</evidence>
<dbReference type="CDD" id="cd17324">
    <property type="entry name" value="MFS_NepI_like"/>
    <property type="match status" value="1"/>
</dbReference>
<feature type="transmembrane region" description="Helical" evidence="3">
    <location>
        <begin position="333"/>
        <end position="350"/>
    </location>
</feature>
<feature type="transmembrane region" description="Helical" evidence="3">
    <location>
        <begin position="308"/>
        <end position="327"/>
    </location>
</feature>
<feature type="region of interest" description="Disordered" evidence="2">
    <location>
        <begin position="450"/>
        <end position="491"/>
    </location>
</feature>
<keyword evidence="3" id="KW-1133">Transmembrane helix</keyword>
<feature type="transmembrane region" description="Helical" evidence="3">
    <location>
        <begin position="111"/>
        <end position="132"/>
    </location>
</feature>
<gene>
    <name evidence="5" type="ORF">FIBSPDRAFT_812276</name>
</gene>
<dbReference type="InterPro" id="IPR036259">
    <property type="entry name" value="MFS_trans_sf"/>
</dbReference>